<keyword evidence="11" id="KW-1185">Reference proteome</keyword>
<dbReference type="FunFam" id="1.20.1250.20:FF:000423">
    <property type="entry name" value="Putative inorganic phosphate cotransporter-like Protein"/>
    <property type="match status" value="1"/>
</dbReference>
<dbReference type="InterPro" id="IPR036259">
    <property type="entry name" value="MFS_trans_sf"/>
</dbReference>
<evidence type="ECO:0000313" key="10">
    <source>
        <dbReference type="EMBL" id="KAK7109103.1"/>
    </source>
</evidence>
<protein>
    <recommendedName>
        <fullName evidence="9">Major facilitator superfamily (MFS) profile domain-containing protein</fullName>
    </recommendedName>
</protein>
<comment type="subcellular location">
    <subcellularLocation>
        <location evidence="1">Membrane</location>
        <topology evidence="1">Multi-pass membrane protein</topology>
    </subcellularLocation>
</comment>
<feature type="transmembrane region" description="Helical" evidence="8">
    <location>
        <begin position="414"/>
        <end position="433"/>
    </location>
</feature>
<feature type="compositionally biased region" description="Polar residues" evidence="7">
    <location>
        <begin position="1"/>
        <end position="18"/>
    </location>
</feature>
<keyword evidence="2" id="KW-0813">Transport</keyword>
<feature type="domain" description="Major facilitator superfamily (MFS) profile" evidence="9">
    <location>
        <begin position="114"/>
        <end position="531"/>
    </location>
</feature>
<dbReference type="PANTHER" id="PTHR11662">
    <property type="entry name" value="SOLUTE CARRIER FAMILY 17"/>
    <property type="match status" value="1"/>
</dbReference>
<dbReference type="GO" id="GO:0006820">
    <property type="term" value="P:monoatomic anion transport"/>
    <property type="evidence" value="ECO:0007669"/>
    <property type="project" value="TreeGrafter"/>
</dbReference>
<name>A0AAN9BN76_9CAEN</name>
<proteinExistence type="predicted"/>
<evidence type="ECO:0000256" key="7">
    <source>
        <dbReference type="SAM" id="MobiDB-lite"/>
    </source>
</evidence>
<evidence type="ECO:0000313" key="11">
    <source>
        <dbReference type="Proteomes" id="UP001374579"/>
    </source>
</evidence>
<dbReference type="InterPro" id="IPR020846">
    <property type="entry name" value="MFS_dom"/>
</dbReference>
<evidence type="ECO:0000259" key="9">
    <source>
        <dbReference type="PROSITE" id="PS50850"/>
    </source>
</evidence>
<evidence type="ECO:0000256" key="8">
    <source>
        <dbReference type="SAM" id="Phobius"/>
    </source>
</evidence>
<feature type="transmembrane region" description="Helical" evidence="8">
    <location>
        <begin position="207"/>
        <end position="226"/>
    </location>
</feature>
<comment type="caution">
    <text evidence="10">The sequence shown here is derived from an EMBL/GenBank/DDBJ whole genome shotgun (WGS) entry which is preliminary data.</text>
</comment>
<keyword evidence="4" id="KW-0769">Symport</keyword>
<evidence type="ECO:0000256" key="5">
    <source>
        <dbReference type="ARBA" id="ARBA00022989"/>
    </source>
</evidence>
<dbReference type="InterPro" id="IPR050382">
    <property type="entry name" value="MFS_Na/Anion_cotransporter"/>
</dbReference>
<dbReference type="GO" id="GO:0015293">
    <property type="term" value="F:symporter activity"/>
    <property type="evidence" value="ECO:0007669"/>
    <property type="project" value="UniProtKB-KW"/>
</dbReference>
<organism evidence="10 11">
    <name type="scientific">Littorina saxatilis</name>
    <dbReference type="NCBI Taxonomy" id="31220"/>
    <lineage>
        <taxon>Eukaryota</taxon>
        <taxon>Metazoa</taxon>
        <taxon>Spiralia</taxon>
        <taxon>Lophotrochozoa</taxon>
        <taxon>Mollusca</taxon>
        <taxon>Gastropoda</taxon>
        <taxon>Caenogastropoda</taxon>
        <taxon>Littorinimorpha</taxon>
        <taxon>Littorinoidea</taxon>
        <taxon>Littorinidae</taxon>
        <taxon>Littorina</taxon>
    </lineage>
</organism>
<dbReference type="FunFam" id="1.20.1250.20:FF:000003">
    <property type="entry name" value="Solute carrier family 17 member 3"/>
    <property type="match status" value="1"/>
</dbReference>
<feature type="compositionally biased region" description="Polar residues" evidence="7">
    <location>
        <begin position="29"/>
        <end position="46"/>
    </location>
</feature>
<dbReference type="InterPro" id="IPR011701">
    <property type="entry name" value="MFS"/>
</dbReference>
<keyword evidence="5 8" id="KW-1133">Transmembrane helix</keyword>
<dbReference type="SUPFAM" id="SSF103473">
    <property type="entry name" value="MFS general substrate transporter"/>
    <property type="match status" value="1"/>
</dbReference>
<sequence>MHGGTSSEDPVSETTSTASDDDRSARTPLMSSKQASSRHTSASSVTLRHDEGGGGDDDNDVESCHGKMTSCRWVLGYMCCAARFCQSTIRQCIGMAVVCMAVHSRTNTLPKQQSVPTEDGRELDLAFDKTTGFTNSSAGDTGAQFVWSPELEGLILNSFNIGFFFSPILGGHIAGRFGGKRVVLVALVAGSIVTICLPLAANFNVVFVILLRALAGFFLGVTDPAIQALWARWAPKHEKAQLTTCSYTGLSLAGIVTFYISGHLCGINMDDGWPFIFYFFGGFTFLCAIPWVFLVHDSPEQHPRISDYELGLMTHGKGRGNVYTKVKTPWKDILTSGPFWAIVVAHMTYTWVTSWMMSYLPKYLNDILNFDVKENGLYSSLPYVGRLLSGFLSSYVCDKLQRVGVLSTGGCRKLFQLVGCLGCAGCTICVGFLNETSRGAAVALLVLAMSFQNVTSIAFRINHLDIAPRFAGVMMGMTVTAAMGFSLTAPPITAAIIKDGREEEWMIMFIIVASLNIIGAVVFGVFASGQVQEWGRQANDSDYNIIPEVSSCDSDSFNDTSKTNSARG</sequence>
<feature type="transmembrane region" description="Helical" evidence="8">
    <location>
        <begin position="505"/>
        <end position="527"/>
    </location>
</feature>
<feature type="transmembrane region" description="Helical" evidence="8">
    <location>
        <begin position="471"/>
        <end position="493"/>
    </location>
</feature>
<keyword evidence="6 8" id="KW-0472">Membrane</keyword>
<feature type="transmembrane region" description="Helical" evidence="8">
    <location>
        <begin position="247"/>
        <end position="269"/>
    </location>
</feature>
<dbReference type="PROSITE" id="PS50850">
    <property type="entry name" value="MFS"/>
    <property type="match status" value="1"/>
</dbReference>
<dbReference type="AlphaFoldDB" id="A0AAN9BN76"/>
<evidence type="ECO:0000256" key="1">
    <source>
        <dbReference type="ARBA" id="ARBA00004141"/>
    </source>
</evidence>
<gene>
    <name evidence="10" type="ORF">V1264_013208</name>
</gene>
<feature type="transmembrane region" description="Helical" evidence="8">
    <location>
        <begin position="439"/>
        <end position="459"/>
    </location>
</feature>
<evidence type="ECO:0000256" key="3">
    <source>
        <dbReference type="ARBA" id="ARBA00022692"/>
    </source>
</evidence>
<feature type="transmembrane region" description="Helical" evidence="8">
    <location>
        <begin position="275"/>
        <end position="295"/>
    </location>
</feature>
<evidence type="ECO:0000256" key="2">
    <source>
        <dbReference type="ARBA" id="ARBA00022448"/>
    </source>
</evidence>
<evidence type="ECO:0000256" key="6">
    <source>
        <dbReference type="ARBA" id="ARBA00023136"/>
    </source>
</evidence>
<dbReference type="EMBL" id="JBAMIC010000003">
    <property type="protein sequence ID" value="KAK7109103.1"/>
    <property type="molecule type" value="Genomic_DNA"/>
</dbReference>
<accession>A0AAN9BN76</accession>
<feature type="transmembrane region" description="Helical" evidence="8">
    <location>
        <begin position="154"/>
        <end position="175"/>
    </location>
</feature>
<dbReference type="Pfam" id="PF07690">
    <property type="entry name" value="MFS_1"/>
    <property type="match status" value="1"/>
</dbReference>
<dbReference type="Gene3D" id="1.20.1250.20">
    <property type="entry name" value="MFS general substrate transporter like domains"/>
    <property type="match status" value="2"/>
</dbReference>
<keyword evidence="3 8" id="KW-0812">Transmembrane</keyword>
<evidence type="ECO:0000256" key="4">
    <source>
        <dbReference type="ARBA" id="ARBA00022847"/>
    </source>
</evidence>
<dbReference type="Proteomes" id="UP001374579">
    <property type="component" value="Unassembled WGS sequence"/>
</dbReference>
<feature type="region of interest" description="Disordered" evidence="7">
    <location>
        <begin position="1"/>
        <end position="61"/>
    </location>
</feature>
<dbReference type="GO" id="GO:0016020">
    <property type="term" value="C:membrane"/>
    <property type="evidence" value="ECO:0007669"/>
    <property type="project" value="UniProtKB-SubCell"/>
</dbReference>
<feature type="transmembrane region" description="Helical" evidence="8">
    <location>
        <begin position="339"/>
        <end position="360"/>
    </location>
</feature>
<reference evidence="10 11" key="1">
    <citation type="submission" date="2024-02" db="EMBL/GenBank/DDBJ databases">
        <title>Chromosome-scale genome assembly of the rough periwinkle Littorina saxatilis.</title>
        <authorList>
            <person name="De Jode A."/>
            <person name="Faria R."/>
            <person name="Formenti G."/>
            <person name="Sims Y."/>
            <person name="Smith T.P."/>
            <person name="Tracey A."/>
            <person name="Wood J.M.D."/>
            <person name="Zagrodzka Z.B."/>
            <person name="Johannesson K."/>
            <person name="Butlin R.K."/>
            <person name="Leder E.H."/>
        </authorList>
    </citation>
    <scope>NUCLEOTIDE SEQUENCE [LARGE SCALE GENOMIC DNA]</scope>
    <source>
        <strain evidence="10">Snail1</strain>
        <tissue evidence="10">Muscle</tissue>
    </source>
</reference>
<dbReference type="PANTHER" id="PTHR11662:SF399">
    <property type="entry name" value="FI19708P1-RELATED"/>
    <property type="match status" value="1"/>
</dbReference>
<feature type="transmembrane region" description="Helical" evidence="8">
    <location>
        <begin position="182"/>
        <end position="201"/>
    </location>
</feature>